<dbReference type="GO" id="GO:0006402">
    <property type="term" value="P:mRNA catabolic process"/>
    <property type="evidence" value="ECO:0007669"/>
    <property type="project" value="TreeGrafter"/>
</dbReference>
<dbReference type="Proteomes" id="UP000032247">
    <property type="component" value="Unassembled WGS sequence"/>
</dbReference>
<dbReference type="InterPro" id="IPR011067">
    <property type="entry name" value="Plasmid_toxin/cell-grow_inhib"/>
</dbReference>
<dbReference type="PANTHER" id="PTHR33988">
    <property type="entry name" value="ENDORIBONUCLEASE MAZF-RELATED"/>
    <property type="match status" value="1"/>
</dbReference>
<dbReference type="Pfam" id="PF02452">
    <property type="entry name" value="PemK_toxin"/>
    <property type="match status" value="1"/>
</dbReference>
<dbReference type="PATRIC" id="fig|1423.173.peg.320"/>
<comment type="similarity">
    <text evidence="1">Belongs to the PemK/MazF family.</text>
</comment>
<dbReference type="AlphaFoldDB" id="A0A0D1IV77"/>
<evidence type="ECO:0000256" key="2">
    <source>
        <dbReference type="ARBA" id="ARBA00022649"/>
    </source>
</evidence>
<dbReference type="EMBL" id="JXBC01000001">
    <property type="protein sequence ID" value="KIU13198.1"/>
    <property type="molecule type" value="Genomic_DNA"/>
</dbReference>
<evidence type="ECO:0000313" key="3">
    <source>
        <dbReference type="EMBL" id="KIU13198.1"/>
    </source>
</evidence>
<gene>
    <name evidence="3" type="ORF">SC09_Contig17orf00382</name>
</gene>
<evidence type="ECO:0000313" key="4">
    <source>
        <dbReference type="Proteomes" id="UP000032247"/>
    </source>
</evidence>
<proteinExistence type="inferred from homology"/>
<evidence type="ECO:0000256" key="1">
    <source>
        <dbReference type="ARBA" id="ARBA00007521"/>
    </source>
</evidence>
<dbReference type="Gene3D" id="2.30.30.110">
    <property type="match status" value="1"/>
</dbReference>
<keyword evidence="2" id="KW-1277">Toxin-antitoxin system</keyword>
<dbReference type="GO" id="GO:0004521">
    <property type="term" value="F:RNA endonuclease activity"/>
    <property type="evidence" value="ECO:0007669"/>
    <property type="project" value="TreeGrafter"/>
</dbReference>
<protein>
    <submittedName>
        <fullName evidence="3">Transcriptional modulator of MazE/toxin, MazF</fullName>
    </submittedName>
</protein>
<sequence length="169" mass="19329">MILKKGMVKLSENQLVITKHQKLEEWNIRKKELAKNWIENKQSLRGRGIVQGGIYLCELGENLGSEQNSNIGEDRPVIVLSNNTINSTGENIIVAPLSKTLKFRKGTNIPKYRSHYFLFTKKYSFLTYDSAIKAEEMKAVSKVRLNKKLGEISKEDFKRIITRVNGTIS</sequence>
<name>A0A0D1IV77_BACIU</name>
<reference evidence="3 4" key="1">
    <citation type="submission" date="2014-12" db="EMBL/GenBank/DDBJ databases">
        <title>Comparative genome analysis of Bacillus coagulans HM-08, Clostridium butyricum HM-68, Bacillus subtilis HM-66 and Bacillus licheniformis BL-09.</title>
        <authorList>
            <person name="Zhang H."/>
        </authorList>
    </citation>
    <scope>NUCLEOTIDE SEQUENCE [LARGE SCALE GENOMIC DNA]</scope>
    <source>
        <strain evidence="3 4">HM-66</strain>
    </source>
</reference>
<dbReference type="GO" id="GO:0003677">
    <property type="term" value="F:DNA binding"/>
    <property type="evidence" value="ECO:0007669"/>
    <property type="project" value="InterPro"/>
</dbReference>
<accession>A0A0D1IV77</accession>
<organism evidence="3 4">
    <name type="scientific">Bacillus subtilis</name>
    <dbReference type="NCBI Taxonomy" id="1423"/>
    <lineage>
        <taxon>Bacteria</taxon>
        <taxon>Bacillati</taxon>
        <taxon>Bacillota</taxon>
        <taxon>Bacilli</taxon>
        <taxon>Bacillales</taxon>
        <taxon>Bacillaceae</taxon>
        <taxon>Bacillus</taxon>
    </lineage>
</organism>
<dbReference type="GO" id="GO:0016075">
    <property type="term" value="P:rRNA catabolic process"/>
    <property type="evidence" value="ECO:0007669"/>
    <property type="project" value="TreeGrafter"/>
</dbReference>
<comment type="caution">
    <text evidence="3">The sequence shown here is derived from an EMBL/GenBank/DDBJ whole genome shotgun (WGS) entry which is preliminary data.</text>
</comment>
<dbReference type="SUPFAM" id="SSF50118">
    <property type="entry name" value="Cell growth inhibitor/plasmid maintenance toxic component"/>
    <property type="match status" value="1"/>
</dbReference>
<dbReference type="InterPro" id="IPR003477">
    <property type="entry name" value="PemK-like"/>
</dbReference>